<accession>A0A8S5N142</accession>
<organism evidence="1">
    <name type="scientific">Siphoviridae sp. ctXQq5</name>
    <dbReference type="NCBI Taxonomy" id="2826368"/>
    <lineage>
        <taxon>Viruses</taxon>
        <taxon>Duplodnaviria</taxon>
        <taxon>Heunggongvirae</taxon>
        <taxon>Uroviricota</taxon>
        <taxon>Caudoviricetes</taxon>
    </lineage>
</organism>
<protein>
    <submittedName>
        <fullName evidence="1">Uncharacterized protein</fullName>
    </submittedName>
</protein>
<proteinExistence type="predicted"/>
<evidence type="ECO:0000313" key="1">
    <source>
        <dbReference type="EMBL" id="DAD88192.1"/>
    </source>
</evidence>
<sequence>MKNQAREKSTWQTRLDQCTGVQSSRIFATWIFRV</sequence>
<dbReference type="EMBL" id="BK015037">
    <property type="protein sequence ID" value="DAD88192.1"/>
    <property type="molecule type" value="Genomic_DNA"/>
</dbReference>
<reference evidence="1" key="1">
    <citation type="journal article" date="2021" name="Proc. Natl. Acad. Sci. U.S.A.">
        <title>A Catalog of Tens of Thousands of Viruses from Human Metagenomes Reveals Hidden Associations with Chronic Diseases.</title>
        <authorList>
            <person name="Tisza M.J."/>
            <person name="Buck C.B."/>
        </authorList>
    </citation>
    <scope>NUCLEOTIDE SEQUENCE</scope>
    <source>
        <strain evidence="1">CtXQq5</strain>
    </source>
</reference>
<name>A0A8S5N142_9CAUD</name>